<keyword evidence="2" id="KW-0812">Transmembrane</keyword>
<sequence>MRVQYTIFISLFLLLPSSTAETSRPNTGDQRQAFQFSFTDSNVILPVAYTCPTPLSVFKRSLTNTETDDPKGPYTMVTLVHEQLVDGAGVQYERVYSASLNVGDLSGERDIAHPWGTGTQFIPCMWAANGVSGGCQDLYTIVPSANLTAEAYANNTSACRRPGVLESWATPINETLDVRVAGASGEVAINAWPPSCSDLQFTPKNGTAPYTLLIAPANHPPVNITSTAAVPLNYTIRLTHGQAFMVAMYDSAGNSWAYGPLHAGLSDDLECLIVATGQEEAKKEGYSLGVLVGGIVGAFVFGAVGAAVLLWLLGRKKLSSPKRTPSTEDLYANPQPASYRTSAGSVYMKPALATEAPFAAEFDTPATLYDPHISGPCVAYPQPSRPSETRHSPNSSTSPASNARESPRMNNGRSFSGSLGARNNTGDYVSPYEVGRPYSDHITMPEFRAAGMPGNEPSTQPDQLARTGSGQAAQGHDQNSNYSSQRSAQLPMNTTLAHGRFGIAAPTSPASCHSIMEEPGSPSSPVRAARNVYIVHSDGGGGDVTIQLPDVNSRVIELPPGYRRTPSPTAAISRESLPLSNHRVSMQRGHSAPSEVEMNGLIPRPDTNQLELTRSITSGLSVRTMDMGEEELRARAEAAMREKQRPL</sequence>
<protein>
    <submittedName>
        <fullName evidence="4">Uncharacterized protein</fullName>
    </submittedName>
</protein>
<dbReference type="EMBL" id="CP143788">
    <property type="protein sequence ID" value="WVN89433.1"/>
    <property type="molecule type" value="Genomic_DNA"/>
</dbReference>
<organism evidence="4 5">
    <name type="scientific">Cryptococcus depauperatus CBS 7841</name>
    <dbReference type="NCBI Taxonomy" id="1295531"/>
    <lineage>
        <taxon>Eukaryota</taxon>
        <taxon>Fungi</taxon>
        <taxon>Dikarya</taxon>
        <taxon>Basidiomycota</taxon>
        <taxon>Agaricomycotina</taxon>
        <taxon>Tremellomycetes</taxon>
        <taxon>Tremellales</taxon>
        <taxon>Cryptococcaceae</taxon>
        <taxon>Cryptococcus</taxon>
    </lineage>
</organism>
<feature type="compositionally biased region" description="Polar residues" evidence="1">
    <location>
        <begin position="408"/>
        <end position="427"/>
    </location>
</feature>
<proteinExistence type="predicted"/>
<keyword evidence="2" id="KW-1133">Transmembrane helix</keyword>
<reference evidence="4" key="3">
    <citation type="submission" date="2024-01" db="EMBL/GenBank/DDBJ databases">
        <authorList>
            <person name="Coelho M.A."/>
            <person name="David-Palma M."/>
            <person name="Shea T."/>
            <person name="Sun S."/>
            <person name="Cuomo C.A."/>
            <person name="Heitman J."/>
        </authorList>
    </citation>
    <scope>NUCLEOTIDE SEQUENCE</scope>
    <source>
        <strain evidence="4">CBS 7841</strain>
    </source>
</reference>
<name>A0A1E3ILF2_9TREE</name>
<feature type="compositionally biased region" description="Polar residues" evidence="1">
    <location>
        <begin position="456"/>
        <end position="487"/>
    </location>
</feature>
<dbReference type="Proteomes" id="UP000094043">
    <property type="component" value="Chromosome 5"/>
</dbReference>
<reference evidence="4" key="1">
    <citation type="submission" date="2016-06" db="EMBL/GenBank/DDBJ databases">
        <authorList>
            <person name="Cuomo C."/>
            <person name="Litvintseva A."/>
            <person name="Heitman J."/>
            <person name="Chen Y."/>
            <person name="Sun S."/>
            <person name="Springer D."/>
            <person name="Dromer F."/>
            <person name="Young S."/>
            <person name="Zeng Q."/>
            <person name="Chapman S."/>
            <person name="Gujja S."/>
            <person name="Saif S."/>
            <person name="Birren B."/>
        </authorList>
    </citation>
    <scope>NUCLEOTIDE SEQUENCE</scope>
    <source>
        <strain evidence="4">CBS 7841</strain>
    </source>
</reference>
<evidence type="ECO:0000313" key="4">
    <source>
        <dbReference type="EMBL" id="WVN89433.1"/>
    </source>
</evidence>
<dbReference type="OrthoDB" id="2563021at2759"/>
<feature type="region of interest" description="Disordered" evidence="1">
    <location>
        <begin position="447"/>
        <end position="487"/>
    </location>
</feature>
<dbReference type="KEGG" id="cdep:91088866"/>
<feature type="transmembrane region" description="Helical" evidence="2">
    <location>
        <begin position="288"/>
        <end position="313"/>
    </location>
</feature>
<dbReference type="RefSeq" id="XP_066070133.1">
    <property type="nucleotide sequence ID" value="XM_066214036.1"/>
</dbReference>
<evidence type="ECO:0000256" key="1">
    <source>
        <dbReference type="SAM" id="MobiDB-lite"/>
    </source>
</evidence>
<keyword evidence="5" id="KW-1185">Reference proteome</keyword>
<feature type="chain" id="PRO_5043713820" evidence="3">
    <location>
        <begin position="21"/>
        <end position="647"/>
    </location>
</feature>
<feature type="compositionally biased region" description="Low complexity" evidence="1">
    <location>
        <begin position="392"/>
        <end position="403"/>
    </location>
</feature>
<evidence type="ECO:0000256" key="2">
    <source>
        <dbReference type="SAM" id="Phobius"/>
    </source>
</evidence>
<evidence type="ECO:0000256" key="3">
    <source>
        <dbReference type="SAM" id="SignalP"/>
    </source>
</evidence>
<feature type="signal peptide" evidence="3">
    <location>
        <begin position="1"/>
        <end position="20"/>
    </location>
</feature>
<keyword evidence="3" id="KW-0732">Signal</keyword>
<dbReference type="AlphaFoldDB" id="A0A1E3ILF2"/>
<evidence type="ECO:0000313" key="5">
    <source>
        <dbReference type="Proteomes" id="UP000094043"/>
    </source>
</evidence>
<reference evidence="4" key="2">
    <citation type="journal article" date="2022" name="Elife">
        <title>Obligate sexual reproduction of a homothallic fungus closely related to the Cryptococcus pathogenic species complex.</title>
        <authorList>
            <person name="Passer A.R."/>
            <person name="Clancey S.A."/>
            <person name="Shea T."/>
            <person name="David-Palma M."/>
            <person name="Averette A.F."/>
            <person name="Boekhout T."/>
            <person name="Porcel B.M."/>
            <person name="Nowrousian M."/>
            <person name="Cuomo C.A."/>
            <person name="Sun S."/>
            <person name="Heitman J."/>
            <person name="Coelho M.A."/>
        </authorList>
    </citation>
    <scope>NUCLEOTIDE SEQUENCE</scope>
    <source>
        <strain evidence="4">CBS 7841</strain>
    </source>
</reference>
<keyword evidence="2" id="KW-0472">Membrane</keyword>
<feature type="region of interest" description="Disordered" evidence="1">
    <location>
        <begin position="377"/>
        <end position="432"/>
    </location>
</feature>
<dbReference type="GeneID" id="91088866"/>
<accession>A0A1E3ILF2</accession>
<gene>
    <name evidence="4" type="ORF">L203_104656</name>
</gene>
<dbReference type="VEuPathDB" id="FungiDB:L203_02139"/>